<sequence>MAINLDNLNRQNSINLKQKLNFLKKEFKLTSHSSSSSSTNKPLPPIPFKKSNSVNSSPRSVSTSTFSPSSNHQKQPSIPNRSKSISLPIKQHLEISGYIHSPITTDFFTNVPNDDSNNNDETNKRNYMNYEKILPPLPPTNEYNSSLTLSSLDTSRVDTEDEFEEEDDNESRRLMDVDKLACSILRSINDSKNNHEFQWNI</sequence>
<protein>
    <submittedName>
        <fullName evidence="2">Uncharacterized protein</fullName>
    </submittedName>
</protein>
<feature type="region of interest" description="Disordered" evidence="1">
    <location>
        <begin position="152"/>
        <end position="171"/>
    </location>
</feature>
<dbReference type="HOGENOM" id="CLU_1272121_0_0_1"/>
<keyword evidence="3" id="KW-1185">Reference proteome</keyword>
<evidence type="ECO:0000256" key="1">
    <source>
        <dbReference type="SAM" id="MobiDB-lite"/>
    </source>
</evidence>
<dbReference type="AlphaFoldDB" id="M3JD80"/>
<feature type="compositionally biased region" description="Low complexity" evidence="1">
    <location>
        <begin position="51"/>
        <end position="70"/>
    </location>
</feature>
<gene>
    <name evidence="2" type="ORF">G210_4878</name>
</gene>
<evidence type="ECO:0000313" key="3">
    <source>
        <dbReference type="Proteomes" id="UP000011777"/>
    </source>
</evidence>
<dbReference type="OrthoDB" id="10630626at2759"/>
<feature type="region of interest" description="Disordered" evidence="1">
    <location>
        <begin position="29"/>
        <end position="82"/>
    </location>
</feature>
<organism evidence="2 3">
    <name type="scientific">Candida maltosa (strain Xu316)</name>
    <name type="common">Yeast</name>
    <dbReference type="NCBI Taxonomy" id="1245528"/>
    <lineage>
        <taxon>Eukaryota</taxon>
        <taxon>Fungi</taxon>
        <taxon>Dikarya</taxon>
        <taxon>Ascomycota</taxon>
        <taxon>Saccharomycotina</taxon>
        <taxon>Pichiomycetes</taxon>
        <taxon>Debaryomycetaceae</taxon>
        <taxon>Candida/Lodderomyces clade</taxon>
        <taxon>Candida</taxon>
    </lineage>
</organism>
<evidence type="ECO:0000313" key="2">
    <source>
        <dbReference type="EMBL" id="EMG50108.1"/>
    </source>
</evidence>
<comment type="caution">
    <text evidence="2">The sequence shown here is derived from an EMBL/GenBank/DDBJ whole genome shotgun (WGS) entry which is preliminary data.</text>
</comment>
<feature type="compositionally biased region" description="Acidic residues" evidence="1">
    <location>
        <begin position="159"/>
        <end position="169"/>
    </location>
</feature>
<dbReference type="EMBL" id="AOGT01000368">
    <property type="protein sequence ID" value="EMG50108.1"/>
    <property type="molecule type" value="Genomic_DNA"/>
</dbReference>
<dbReference type="Proteomes" id="UP000011777">
    <property type="component" value="Unassembled WGS sequence"/>
</dbReference>
<accession>M3JD80</accession>
<reference evidence="2 3" key="1">
    <citation type="submission" date="2013-02" db="EMBL/GenBank/DDBJ databases">
        <title>Genome sequence of Candida maltosa Xu316, a potential industrial strain for xylitol and ethanol production.</title>
        <authorList>
            <person name="Yu J."/>
            <person name="Wang Q."/>
            <person name="Geng X."/>
            <person name="Bao W."/>
            <person name="He P."/>
            <person name="Cai J."/>
        </authorList>
    </citation>
    <scope>NUCLEOTIDE SEQUENCE [LARGE SCALE GENOMIC DNA]</scope>
    <source>
        <strain evidence="3">Xu316</strain>
    </source>
</reference>
<name>M3JD80_CANMX</name>
<feature type="compositionally biased region" description="Polar residues" evidence="1">
    <location>
        <begin position="71"/>
        <end position="82"/>
    </location>
</feature>
<proteinExistence type="predicted"/>